<dbReference type="Proteomes" id="UP000007148">
    <property type="component" value="Unassembled WGS sequence"/>
</dbReference>
<evidence type="ECO:0000256" key="2">
    <source>
        <dbReference type="SAM" id="Phobius"/>
    </source>
</evidence>
<name>G4TNI1_SERID</name>
<feature type="transmembrane region" description="Helical" evidence="2">
    <location>
        <begin position="80"/>
        <end position="97"/>
    </location>
</feature>
<dbReference type="EMBL" id="CAFZ01000188">
    <property type="protein sequence ID" value="CCA72879.1"/>
    <property type="molecule type" value="Genomic_DNA"/>
</dbReference>
<proteinExistence type="predicted"/>
<reference evidence="3 4" key="1">
    <citation type="journal article" date="2011" name="PLoS Pathog.">
        <title>Endophytic Life Strategies Decoded by Genome and Transcriptome Analyses of the Mutualistic Root Symbiont Piriformospora indica.</title>
        <authorList>
            <person name="Zuccaro A."/>
            <person name="Lahrmann U."/>
            <person name="Guldener U."/>
            <person name="Langen G."/>
            <person name="Pfiffi S."/>
            <person name="Biedenkopf D."/>
            <person name="Wong P."/>
            <person name="Samans B."/>
            <person name="Grimm C."/>
            <person name="Basiewicz M."/>
            <person name="Murat C."/>
            <person name="Martin F."/>
            <person name="Kogel K.H."/>
        </authorList>
    </citation>
    <scope>NUCLEOTIDE SEQUENCE [LARGE SCALE GENOMIC DNA]</scope>
    <source>
        <strain evidence="3 4">DSM 11827</strain>
    </source>
</reference>
<comment type="caution">
    <text evidence="3">The sequence shown here is derived from an EMBL/GenBank/DDBJ whole genome shotgun (WGS) entry which is preliminary data.</text>
</comment>
<evidence type="ECO:0000313" key="3">
    <source>
        <dbReference type="EMBL" id="CCA72879.1"/>
    </source>
</evidence>
<protein>
    <submittedName>
        <fullName evidence="3">Uncharacterized protein</fullName>
    </submittedName>
</protein>
<dbReference type="HOGENOM" id="CLU_067872_0_0_1"/>
<feature type="transmembrane region" description="Helical" evidence="2">
    <location>
        <begin position="117"/>
        <end position="143"/>
    </location>
</feature>
<keyword evidence="2" id="KW-1133">Transmembrane helix</keyword>
<sequence>MASPYSAGGLPDHDDVIAGSIFIAVFALVGIGLHVRPLLTHGYQFFWTLALLAFCVLRILAIGTRIALKNDLHNKALGCITQILLSAGVAILLVVNIQMSRRFFCQLHPRHSKVVKYALTGTAYMVDPLVAIVIFAIIQTYVATDPHVLSIDRDIRIVCSIFFVVLAFLPIPVVILVLVLRKLERSLPLLNDVEEKARHAPVQSSAPFSVESSRAASVNGTLTDRPMLPKQKEKTDEASLHSNPHWPTSGVGPTPISLAGILENAAVIVVPACLLTLEQAIRVAQIYYTPNPGSLDLPWYMSKAAFWIPIFGIESIVTIIWGFASLPSRFPHLPPLLLMQQLELPAITNVA</sequence>
<feature type="transmembrane region" description="Helical" evidence="2">
    <location>
        <begin position="16"/>
        <end position="33"/>
    </location>
</feature>
<gene>
    <name evidence="3" type="ORF">PIIN_06816</name>
</gene>
<dbReference type="STRING" id="1109443.G4TNI1"/>
<keyword evidence="2" id="KW-0472">Membrane</keyword>
<organism evidence="3 4">
    <name type="scientific">Serendipita indica (strain DSM 11827)</name>
    <name type="common">Root endophyte fungus</name>
    <name type="synonym">Piriformospora indica</name>
    <dbReference type="NCBI Taxonomy" id="1109443"/>
    <lineage>
        <taxon>Eukaryota</taxon>
        <taxon>Fungi</taxon>
        <taxon>Dikarya</taxon>
        <taxon>Basidiomycota</taxon>
        <taxon>Agaricomycotina</taxon>
        <taxon>Agaricomycetes</taxon>
        <taxon>Sebacinales</taxon>
        <taxon>Serendipitaceae</taxon>
        <taxon>Serendipita</taxon>
    </lineage>
</organism>
<evidence type="ECO:0000313" key="4">
    <source>
        <dbReference type="Proteomes" id="UP000007148"/>
    </source>
</evidence>
<dbReference type="PANTHER" id="PTHR35184:SF1">
    <property type="entry name" value="INTEGRAL MEMBRANE PROTEIN"/>
    <property type="match status" value="1"/>
</dbReference>
<keyword evidence="4" id="KW-1185">Reference proteome</keyword>
<feature type="compositionally biased region" description="Polar residues" evidence="1">
    <location>
        <begin position="204"/>
        <end position="222"/>
    </location>
</feature>
<dbReference type="PANTHER" id="PTHR35184">
    <property type="entry name" value="YALI0C10208P"/>
    <property type="match status" value="1"/>
</dbReference>
<feature type="compositionally biased region" description="Basic and acidic residues" evidence="1">
    <location>
        <begin position="230"/>
        <end position="239"/>
    </location>
</feature>
<evidence type="ECO:0000256" key="1">
    <source>
        <dbReference type="SAM" id="MobiDB-lite"/>
    </source>
</evidence>
<keyword evidence="2" id="KW-0812">Transmembrane</keyword>
<feature type="transmembrane region" description="Helical" evidence="2">
    <location>
        <begin position="304"/>
        <end position="324"/>
    </location>
</feature>
<accession>G4TNI1</accession>
<dbReference type="OrthoDB" id="3232240at2759"/>
<feature type="transmembrane region" description="Helical" evidence="2">
    <location>
        <begin position="45"/>
        <end position="68"/>
    </location>
</feature>
<dbReference type="InParanoid" id="G4TNI1"/>
<feature type="region of interest" description="Disordered" evidence="1">
    <location>
        <begin position="204"/>
        <end position="245"/>
    </location>
</feature>
<dbReference type="AlphaFoldDB" id="G4TNI1"/>
<feature type="transmembrane region" description="Helical" evidence="2">
    <location>
        <begin position="155"/>
        <end position="180"/>
    </location>
</feature>